<keyword evidence="4" id="KW-1185">Reference proteome</keyword>
<feature type="region of interest" description="Disordered" evidence="1">
    <location>
        <begin position="191"/>
        <end position="232"/>
    </location>
</feature>
<sequence>MPDSLATLLARLSGGLLPQSISDQASKMFVKRLLKHLFDRLEQLFVQLAWAALTGLFQAFWLLVLQKVAGGASAGSVVASASSSSSSSASLSGRGEGAGGVLDGGGGVVEAAGAGAGAGASAAGSGPRALPPSPPHALTPTPAALSPDSESSGCAAPAAVCPITPITPRSGGVRLPPNVYLKRSVPSGAALPVHGVRDGEKERSARMSRSTMSPKRQSGMSHFGFRWRKSGN</sequence>
<feature type="region of interest" description="Disordered" evidence="1">
    <location>
        <begin position="120"/>
        <end position="151"/>
    </location>
</feature>
<organism evidence="3 4">
    <name type="scientific">Diplodia corticola</name>
    <dbReference type="NCBI Taxonomy" id="236234"/>
    <lineage>
        <taxon>Eukaryota</taxon>
        <taxon>Fungi</taxon>
        <taxon>Dikarya</taxon>
        <taxon>Ascomycota</taxon>
        <taxon>Pezizomycotina</taxon>
        <taxon>Dothideomycetes</taxon>
        <taxon>Dothideomycetes incertae sedis</taxon>
        <taxon>Botryosphaeriales</taxon>
        <taxon>Botryosphaeriaceae</taxon>
        <taxon>Diplodia</taxon>
    </lineage>
</organism>
<name>A0A1J9QQ26_9PEZI</name>
<protein>
    <submittedName>
        <fullName evidence="3">Uncharacterized protein</fullName>
    </submittedName>
</protein>
<dbReference type="RefSeq" id="XP_020126828.1">
    <property type="nucleotide sequence ID" value="XM_020277597.1"/>
</dbReference>
<gene>
    <name evidence="3" type="ORF">BKCO1_5900010</name>
</gene>
<accession>A0A1J9QQ26</accession>
<evidence type="ECO:0000256" key="1">
    <source>
        <dbReference type="SAM" id="MobiDB-lite"/>
    </source>
</evidence>
<evidence type="ECO:0000256" key="2">
    <source>
        <dbReference type="SAM" id="Phobius"/>
    </source>
</evidence>
<keyword evidence="2" id="KW-0812">Transmembrane</keyword>
<dbReference type="AlphaFoldDB" id="A0A1J9QQ26"/>
<dbReference type="EMBL" id="MNUE01000059">
    <property type="protein sequence ID" value="OJD30568.1"/>
    <property type="molecule type" value="Genomic_DNA"/>
</dbReference>
<proteinExistence type="predicted"/>
<feature type="transmembrane region" description="Helical" evidence="2">
    <location>
        <begin position="46"/>
        <end position="65"/>
    </location>
</feature>
<comment type="caution">
    <text evidence="3">The sequence shown here is derived from an EMBL/GenBank/DDBJ whole genome shotgun (WGS) entry which is preliminary data.</text>
</comment>
<keyword evidence="2" id="KW-0472">Membrane</keyword>
<dbReference type="OrthoDB" id="10537222at2759"/>
<feature type="compositionally biased region" description="Basic and acidic residues" evidence="1">
    <location>
        <begin position="195"/>
        <end position="205"/>
    </location>
</feature>
<evidence type="ECO:0000313" key="3">
    <source>
        <dbReference type="EMBL" id="OJD30568.1"/>
    </source>
</evidence>
<dbReference type="GeneID" id="31017858"/>
<feature type="compositionally biased region" description="Low complexity" evidence="1">
    <location>
        <begin position="138"/>
        <end position="147"/>
    </location>
</feature>
<keyword evidence="2" id="KW-1133">Transmembrane helix</keyword>
<feature type="compositionally biased region" description="Polar residues" evidence="1">
    <location>
        <begin position="207"/>
        <end position="220"/>
    </location>
</feature>
<evidence type="ECO:0000313" key="4">
    <source>
        <dbReference type="Proteomes" id="UP000183809"/>
    </source>
</evidence>
<reference evidence="3 4" key="1">
    <citation type="submission" date="2016-10" db="EMBL/GenBank/DDBJ databases">
        <title>Proteomics and genomics reveal pathogen-plant mechanisms compatible with a hemibiotrophic lifestyle of Diplodia corticola.</title>
        <authorList>
            <person name="Fernandes I."/>
            <person name="De Jonge R."/>
            <person name="Van De Peer Y."/>
            <person name="Devreese B."/>
            <person name="Alves A."/>
            <person name="Esteves A.C."/>
        </authorList>
    </citation>
    <scope>NUCLEOTIDE SEQUENCE [LARGE SCALE GENOMIC DNA]</scope>
    <source>
        <strain evidence="3 4">CBS 112549</strain>
    </source>
</reference>
<dbReference type="Proteomes" id="UP000183809">
    <property type="component" value="Unassembled WGS sequence"/>
</dbReference>